<dbReference type="GO" id="GO:0006999">
    <property type="term" value="P:nuclear pore organization"/>
    <property type="evidence" value="ECO:0007669"/>
    <property type="project" value="TreeGrafter"/>
</dbReference>
<dbReference type="OrthoDB" id="6162375at2759"/>
<dbReference type="Gramene" id="TVU39634">
    <property type="protein sequence ID" value="TVU39634"/>
    <property type="gene ID" value="EJB05_13061"/>
</dbReference>
<feature type="compositionally biased region" description="Low complexity" evidence="4">
    <location>
        <begin position="11"/>
        <end position="27"/>
    </location>
</feature>
<dbReference type="PANTHER" id="PTHR13000:SF0">
    <property type="entry name" value="NUCLEOPORIN P54"/>
    <property type="match status" value="1"/>
</dbReference>
<proteinExistence type="predicted"/>
<dbReference type="Pfam" id="PF13874">
    <property type="entry name" value="Nup54"/>
    <property type="match status" value="1"/>
</dbReference>
<dbReference type="Proteomes" id="UP000324897">
    <property type="component" value="Chromosome 4"/>
</dbReference>
<feature type="compositionally biased region" description="Low complexity" evidence="4">
    <location>
        <begin position="38"/>
        <end position="55"/>
    </location>
</feature>
<dbReference type="GO" id="GO:0006607">
    <property type="term" value="P:NLS-bearing protein import into nucleus"/>
    <property type="evidence" value="ECO:0007669"/>
    <property type="project" value="TreeGrafter"/>
</dbReference>
<comment type="caution">
    <text evidence="6">The sequence shown here is derived from an EMBL/GenBank/DDBJ whole genome shotgun (WGS) entry which is preliminary data.</text>
</comment>
<keyword evidence="7" id="KW-1185">Reference proteome</keyword>
<reference evidence="6 7" key="1">
    <citation type="journal article" date="2019" name="Sci. Rep.">
        <title>A high-quality genome of Eragrostis curvula grass provides insights into Poaceae evolution and supports new strategies to enhance forage quality.</title>
        <authorList>
            <person name="Carballo J."/>
            <person name="Santos B.A.C.M."/>
            <person name="Zappacosta D."/>
            <person name="Garbus I."/>
            <person name="Selva J.P."/>
            <person name="Gallo C.A."/>
            <person name="Diaz A."/>
            <person name="Albertini E."/>
            <person name="Caccamo M."/>
            <person name="Echenique V."/>
        </authorList>
    </citation>
    <scope>NUCLEOTIDE SEQUENCE [LARGE SCALE GENOMIC DNA]</scope>
    <source>
        <strain evidence="7">cv. Victoria</strain>
        <tissue evidence="6">Leaf</tissue>
    </source>
</reference>
<organism evidence="6 7">
    <name type="scientific">Eragrostis curvula</name>
    <name type="common">weeping love grass</name>
    <dbReference type="NCBI Taxonomy" id="38414"/>
    <lineage>
        <taxon>Eukaryota</taxon>
        <taxon>Viridiplantae</taxon>
        <taxon>Streptophyta</taxon>
        <taxon>Embryophyta</taxon>
        <taxon>Tracheophyta</taxon>
        <taxon>Spermatophyta</taxon>
        <taxon>Magnoliopsida</taxon>
        <taxon>Liliopsida</taxon>
        <taxon>Poales</taxon>
        <taxon>Poaceae</taxon>
        <taxon>PACMAD clade</taxon>
        <taxon>Chloridoideae</taxon>
        <taxon>Eragrostideae</taxon>
        <taxon>Eragrostidinae</taxon>
        <taxon>Eragrostis</taxon>
    </lineage>
</organism>
<feature type="non-terminal residue" evidence="6">
    <location>
        <position position="1"/>
    </location>
</feature>
<feature type="region of interest" description="Disordered" evidence="4">
    <location>
        <begin position="1"/>
        <end position="150"/>
    </location>
</feature>
<dbReference type="GO" id="GO:0044613">
    <property type="term" value="C:nuclear pore central transport channel"/>
    <property type="evidence" value="ECO:0007669"/>
    <property type="project" value="TreeGrafter"/>
</dbReference>
<evidence type="ECO:0000313" key="6">
    <source>
        <dbReference type="EMBL" id="TVU39634.1"/>
    </source>
</evidence>
<comment type="subcellular location">
    <subcellularLocation>
        <location evidence="1">Nucleus</location>
    </subcellularLocation>
</comment>
<feature type="domain" description="Nucleoporin Nup54 alpha-helical" evidence="5">
    <location>
        <begin position="283"/>
        <end position="385"/>
    </location>
</feature>
<gene>
    <name evidence="6" type="ORF">EJB05_13061</name>
</gene>
<dbReference type="GO" id="GO:0036228">
    <property type="term" value="P:protein localization to nuclear inner membrane"/>
    <property type="evidence" value="ECO:0007669"/>
    <property type="project" value="TreeGrafter"/>
</dbReference>
<dbReference type="AlphaFoldDB" id="A0A5J9VWB1"/>
<evidence type="ECO:0000256" key="3">
    <source>
        <dbReference type="ARBA" id="ARBA00023242"/>
    </source>
</evidence>
<evidence type="ECO:0000256" key="1">
    <source>
        <dbReference type="ARBA" id="ARBA00004123"/>
    </source>
</evidence>
<name>A0A5J9VWB1_9POAL</name>
<dbReference type="EMBL" id="RWGY01000007">
    <property type="protein sequence ID" value="TVU39634.1"/>
    <property type="molecule type" value="Genomic_DNA"/>
</dbReference>
<protein>
    <recommendedName>
        <fullName evidence="5">Nucleoporin Nup54 alpha-helical domain-containing protein</fullName>
    </recommendedName>
</protein>
<keyword evidence="3" id="KW-0539">Nucleus</keyword>
<dbReference type="GO" id="GO:0017056">
    <property type="term" value="F:structural constituent of nuclear pore"/>
    <property type="evidence" value="ECO:0007669"/>
    <property type="project" value="TreeGrafter"/>
</dbReference>
<evidence type="ECO:0000256" key="4">
    <source>
        <dbReference type="SAM" id="MobiDB-lite"/>
    </source>
</evidence>
<dbReference type="InterPro" id="IPR024864">
    <property type="entry name" value="Nup54/Nup57/Nup44"/>
</dbReference>
<evidence type="ECO:0000259" key="5">
    <source>
        <dbReference type="Pfam" id="PF13874"/>
    </source>
</evidence>
<dbReference type="PANTHER" id="PTHR13000">
    <property type="entry name" value="NUCLEOPORIN P54"/>
    <property type="match status" value="1"/>
</dbReference>
<evidence type="ECO:0000256" key="2">
    <source>
        <dbReference type="ARBA" id="ARBA00022448"/>
    </source>
</evidence>
<keyword evidence="2" id="KW-0813">Transport</keyword>
<feature type="compositionally biased region" description="Low complexity" evidence="4">
    <location>
        <begin position="76"/>
        <end position="142"/>
    </location>
</feature>
<accession>A0A5J9VWB1</accession>
<dbReference type="InterPro" id="IPR025712">
    <property type="entry name" value="Nup54_alpha-helical_dom"/>
</dbReference>
<evidence type="ECO:0000313" key="7">
    <source>
        <dbReference type="Proteomes" id="UP000324897"/>
    </source>
</evidence>
<sequence length="463" mass="49793">MFGTPTPSPLFGTPSSTPSFGTPSSTPAFGTPSSTPAFGTPSSTPTFGTPSSAPAFGTPSAASPFGTPSSAPAFGTPSSTPAFGASSSAPAFGTPSSTPAPTFGTPSSTPAFGSLFGTPSTTPAFGAASSSPSPSLFGFQQQATPSPSPFGLGGGQITTQMAPVAPLPLAPSDRDIQAIMEAYKEDPGNPRYAFRHLLFSVTEPSQRVKPVAASDIMWAEAMGKLECMDSADRERLWPQLVQGFKDLSGRLKVHHFRTDDIVVGTSNLLLHFPIYNSSLFSFQLQDEVLASDTERLSMTHSNVKKLQRHFQADTHPWIQRLKQQELVIQRRLLRFVRIVEALENRGYRIPLTKEEADLYERLVAILKRLKGPNADLSKRVNTLLSTSRLLASTGGAGGQVYIPNFAKVDERSVTELLEVLQQQTEAVAKLGNVLKRDIRDLEIMQSEDTDMAEDSVGRRTLRM</sequence>